<keyword evidence="4" id="KW-1185">Reference proteome</keyword>
<dbReference type="SUPFAM" id="SSF52058">
    <property type="entry name" value="L domain-like"/>
    <property type="match status" value="1"/>
</dbReference>
<evidence type="ECO:0000256" key="2">
    <source>
        <dbReference type="ARBA" id="ARBA00022737"/>
    </source>
</evidence>
<dbReference type="STRING" id="69004.A0A182QZQ4"/>
<keyword evidence="2" id="KW-0677">Repeat</keyword>
<evidence type="ECO:0000313" key="3">
    <source>
        <dbReference type="EnsemblMetazoa" id="AFAF020106-PA"/>
    </source>
</evidence>
<proteinExistence type="predicted"/>
<dbReference type="VEuPathDB" id="VectorBase:AFAF020106"/>
<dbReference type="InterPro" id="IPR050333">
    <property type="entry name" value="SLRP"/>
</dbReference>
<evidence type="ECO:0000256" key="1">
    <source>
        <dbReference type="ARBA" id="ARBA00022614"/>
    </source>
</evidence>
<name>A0A182QZQ4_9DIPT</name>
<accession>A0A182QZQ4</accession>
<dbReference type="EnsemblMetazoa" id="AFAF020106-RA">
    <property type="protein sequence ID" value="AFAF020106-PA"/>
    <property type="gene ID" value="AFAF020106"/>
</dbReference>
<dbReference type="PANTHER" id="PTHR45712">
    <property type="entry name" value="AGAP008170-PA"/>
    <property type="match status" value="1"/>
</dbReference>
<organism evidence="3 4">
    <name type="scientific">Anopheles farauti</name>
    <dbReference type="NCBI Taxonomy" id="69004"/>
    <lineage>
        <taxon>Eukaryota</taxon>
        <taxon>Metazoa</taxon>
        <taxon>Ecdysozoa</taxon>
        <taxon>Arthropoda</taxon>
        <taxon>Hexapoda</taxon>
        <taxon>Insecta</taxon>
        <taxon>Pterygota</taxon>
        <taxon>Neoptera</taxon>
        <taxon>Endopterygota</taxon>
        <taxon>Diptera</taxon>
        <taxon>Nematocera</taxon>
        <taxon>Culicoidea</taxon>
        <taxon>Culicidae</taxon>
        <taxon>Anophelinae</taxon>
        <taxon>Anopheles</taxon>
    </lineage>
</organism>
<protein>
    <submittedName>
        <fullName evidence="3">Uncharacterized protein</fullName>
    </submittedName>
</protein>
<dbReference type="GO" id="GO:0005615">
    <property type="term" value="C:extracellular space"/>
    <property type="evidence" value="ECO:0007669"/>
    <property type="project" value="TreeGrafter"/>
</dbReference>
<sequence>MFSNRIISDFQHNSPHPLAGLIFNTYLHCGWCNVPQPNVRCRTDYHGACTLNQLQVTTTGWMDHLRAIYESSRYAMVIIKRCKLAESIVPMGRFLEAIGVLYDDVTFQHYHEPVLPITSRMVFESIALSSAPRLTQLAITPNGHLQRLYIVESGINHVPATVLKLPRLQMLGIERSPIRVLDLGLVCGLPSLRTLQLSRNEVSLLLPAPSDTTCANRDLRDLHLDRNRLTVLDVALFAPFASTLTRLLLDQNGLRSVRSSRTIEFPRLTLLTLDGNNLSSVDIAQLHLPARVSIFLADNQFKQVPPLSSDSIPDLQHVYLTHNGLRTLDLATFGVHRHLDGFYFADNQLETVGASRHLELVNVTSIDLARNRLETFSLANCSFPALASVSLANNRLRYVPADMFLANVGPSLHVIITHNPVRCSSVQQNMQLFIHPTLPKLTGTVLAVCHAPYNGSIGMPWMDKLNSICCLDE</sequence>
<evidence type="ECO:0000313" key="4">
    <source>
        <dbReference type="Proteomes" id="UP000075886"/>
    </source>
</evidence>
<dbReference type="InterPro" id="IPR003591">
    <property type="entry name" value="Leu-rich_rpt_typical-subtyp"/>
</dbReference>
<dbReference type="SMART" id="SM00369">
    <property type="entry name" value="LRR_TYP"/>
    <property type="match status" value="6"/>
</dbReference>
<dbReference type="Pfam" id="PF13855">
    <property type="entry name" value="LRR_8"/>
    <property type="match status" value="1"/>
</dbReference>
<dbReference type="EMBL" id="AXCN02000382">
    <property type="status" value="NOT_ANNOTATED_CDS"/>
    <property type="molecule type" value="Genomic_DNA"/>
</dbReference>
<reference evidence="4" key="1">
    <citation type="submission" date="2014-01" db="EMBL/GenBank/DDBJ databases">
        <title>The Genome Sequence of Anopheles farauti FAR1 (V2).</title>
        <authorList>
            <consortium name="The Broad Institute Genomics Platform"/>
            <person name="Neafsey D.E."/>
            <person name="Besansky N."/>
            <person name="Howell P."/>
            <person name="Walton C."/>
            <person name="Young S.K."/>
            <person name="Zeng Q."/>
            <person name="Gargeya S."/>
            <person name="Fitzgerald M."/>
            <person name="Haas B."/>
            <person name="Abouelleil A."/>
            <person name="Allen A.W."/>
            <person name="Alvarado L."/>
            <person name="Arachchi H.M."/>
            <person name="Berlin A.M."/>
            <person name="Chapman S.B."/>
            <person name="Gainer-Dewar J."/>
            <person name="Goldberg J."/>
            <person name="Griggs A."/>
            <person name="Gujja S."/>
            <person name="Hansen M."/>
            <person name="Howarth C."/>
            <person name="Imamovic A."/>
            <person name="Ireland A."/>
            <person name="Larimer J."/>
            <person name="McCowan C."/>
            <person name="Murphy C."/>
            <person name="Pearson M."/>
            <person name="Poon T.W."/>
            <person name="Priest M."/>
            <person name="Roberts A."/>
            <person name="Saif S."/>
            <person name="Shea T."/>
            <person name="Sisk P."/>
            <person name="Sykes S."/>
            <person name="Wortman J."/>
            <person name="Nusbaum C."/>
            <person name="Birren B."/>
        </authorList>
    </citation>
    <scope>NUCLEOTIDE SEQUENCE [LARGE SCALE GENOMIC DNA]</scope>
    <source>
        <strain evidence="4">FAR1</strain>
    </source>
</reference>
<dbReference type="PANTHER" id="PTHR45712:SF22">
    <property type="entry name" value="INSULIN-LIKE GROWTH FACTOR-BINDING PROTEIN COMPLEX ACID LABILE SUBUNIT"/>
    <property type="match status" value="1"/>
</dbReference>
<dbReference type="Gene3D" id="3.80.10.10">
    <property type="entry name" value="Ribonuclease Inhibitor"/>
    <property type="match status" value="2"/>
</dbReference>
<dbReference type="InterPro" id="IPR032675">
    <property type="entry name" value="LRR_dom_sf"/>
</dbReference>
<dbReference type="InterPro" id="IPR001611">
    <property type="entry name" value="Leu-rich_rpt"/>
</dbReference>
<dbReference type="AlphaFoldDB" id="A0A182QZQ4"/>
<keyword evidence="1" id="KW-0433">Leucine-rich repeat</keyword>
<dbReference type="Proteomes" id="UP000075886">
    <property type="component" value="Unassembled WGS sequence"/>
</dbReference>
<reference evidence="3" key="2">
    <citation type="submission" date="2020-05" db="UniProtKB">
        <authorList>
            <consortium name="EnsemblMetazoa"/>
        </authorList>
    </citation>
    <scope>IDENTIFICATION</scope>
    <source>
        <strain evidence="3">FAR1</strain>
    </source>
</reference>